<accession>X1V847</accession>
<comment type="caution">
    <text evidence="2">The sequence shown here is derived from an EMBL/GenBank/DDBJ whole genome shotgun (WGS) entry which is preliminary data.</text>
</comment>
<feature type="region of interest" description="Disordered" evidence="1">
    <location>
        <begin position="98"/>
        <end position="127"/>
    </location>
</feature>
<dbReference type="EMBL" id="BARW01032363">
    <property type="protein sequence ID" value="GAJ12427.1"/>
    <property type="molecule type" value="Genomic_DNA"/>
</dbReference>
<feature type="compositionally biased region" description="Basic and acidic residues" evidence="1">
    <location>
        <begin position="100"/>
        <end position="127"/>
    </location>
</feature>
<organism evidence="2">
    <name type="scientific">marine sediment metagenome</name>
    <dbReference type="NCBI Taxonomy" id="412755"/>
    <lineage>
        <taxon>unclassified sequences</taxon>
        <taxon>metagenomes</taxon>
        <taxon>ecological metagenomes</taxon>
    </lineage>
</organism>
<evidence type="ECO:0000313" key="2">
    <source>
        <dbReference type="EMBL" id="GAJ12427.1"/>
    </source>
</evidence>
<gene>
    <name evidence="2" type="ORF">S12H4_51243</name>
</gene>
<dbReference type="AlphaFoldDB" id="X1V847"/>
<reference evidence="2" key="1">
    <citation type="journal article" date="2014" name="Front. Microbiol.">
        <title>High frequency of phylogenetically diverse reductive dehalogenase-homologous genes in deep subseafloor sedimentary metagenomes.</title>
        <authorList>
            <person name="Kawai M."/>
            <person name="Futagami T."/>
            <person name="Toyoda A."/>
            <person name="Takaki Y."/>
            <person name="Nishi S."/>
            <person name="Hori S."/>
            <person name="Arai W."/>
            <person name="Tsubouchi T."/>
            <person name="Morono Y."/>
            <person name="Uchiyama I."/>
            <person name="Ito T."/>
            <person name="Fujiyama A."/>
            <person name="Inagaki F."/>
            <person name="Takami H."/>
        </authorList>
    </citation>
    <scope>NUCLEOTIDE SEQUENCE</scope>
    <source>
        <strain evidence="2">Expedition CK06-06</strain>
    </source>
</reference>
<feature type="non-terminal residue" evidence="2">
    <location>
        <position position="147"/>
    </location>
</feature>
<sequence>MEGAVRPKWKVDDRFRIGYKAMVYLQGGLSVKKGKGSKMTSLTGTVIEQGRVMVVRFGVSGEVFVTAEKRNTADPRGLALYAEAFAGLRTVGIRPTSVEAEPRKVEPAAEKAGTEEPAKVVAEPEEKEPQFRYPIHISSVNEVAPKV</sequence>
<name>X1V847_9ZZZZ</name>
<protein>
    <submittedName>
        <fullName evidence="2">Uncharacterized protein</fullName>
    </submittedName>
</protein>
<proteinExistence type="predicted"/>
<evidence type="ECO:0000256" key="1">
    <source>
        <dbReference type="SAM" id="MobiDB-lite"/>
    </source>
</evidence>